<keyword evidence="1" id="KW-0732">Signal</keyword>
<organism evidence="2 3">
    <name type="scientific">Apatococcus lobatus</name>
    <dbReference type="NCBI Taxonomy" id="904363"/>
    <lineage>
        <taxon>Eukaryota</taxon>
        <taxon>Viridiplantae</taxon>
        <taxon>Chlorophyta</taxon>
        <taxon>core chlorophytes</taxon>
        <taxon>Trebouxiophyceae</taxon>
        <taxon>Chlorellales</taxon>
        <taxon>Chlorellaceae</taxon>
        <taxon>Apatococcus</taxon>
    </lineage>
</organism>
<dbReference type="Proteomes" id="UP001438707">
    <property type="component" value="Unassembled WGS sequence"/>
</dbReference>
<dbReference type="EMBL" id="JALJOS010000016">
    <property type="protein sequence ID" value="KAK9828153.1"/>
    <property type="molecule type" value="Genomic_DNA"/>
</dbReference>
<comment type="caution">
    <text evidence="2">The sequence shown here is derived from an EMBL/GenBank/DDBJ whole genome shotgun (WGS) entry which is preliminary data.</text>
</comment>
<protein>
    <submittedName>
        <fullName evidence="2">Uncharacterized protein</fullName>
    </submittedName>
</protein>
<accession>A0AAW1R2Y4</accession>
<gene>
    <name evidence="2" type="ORF">WJX74_001078</name>
</gene>
<feature type="signal peptide" evidence="1">
    <location>
        <begin position="1"/>
        <end position="24"/>
    </location>
</feature>
<dbReference type="AlphaFoldDB" id="A0AAW1R2Y4"/>
<sequence length="144" mass="16095">MLPRAGLRHSGWLCALRFSTVVTAASSVPAVKEALEWALSSAEYTTESASQAYLEADPAKRGPKVTYLLRYQQQAQQEIHKALRMYDELDEHSQTESKADKEFAILHADTMLARDKLADIIEGHEKRLTAEDAAQQLTAKHTNI</sequence>
<feature type="chain" id="PRO_5043799934" evidence="1">
    <location>
        <begin position="25"/>
        <end position="144"/>
    </location>
</feature>
<reference evidence="2 3" key="1">
    <citation type="journal article" date="2024" name="Nat. Commun.">
        <title>Phylogenomics reveals the evolutionary origins of lichenization in chlorophyte algae.</title>
        <authorList>
            <person name="Puginier C."/>
            <person name="Libourel C."/>
            <person name="Otte J."/>
            <person name="Skaloud P."/>
            <person name="Haon M."/>
            <person name="Grisel S."/>
            <person name="Petersen M."/>
            <person name="Berrin J.G."/>
            <person name="Delaux P.M."/>
            <person name="Dal Grande F."/>
            <person name="Keller J."/>
        </authorList>
    </citation>
    <scope>NUCLEOTIDE SEQUENCE [LARGE SCALE GENOMIC DNA]</scope>
    <source>
        <strain evidence="2 3">SAG 2145</strain>
    </source>
</reference>
<name>A0AAW1R2Y4_9CHLO</name>
<evidence type="ECO:0000256" key="1">
    <source>
        <dbReference type="SAM" id="SignalP"/>
    </source>
</evidence>
<keyword evidence="3" id="KW-1185">Reference proteome</keyword>
<evidence type="ECO:0000313" key="3">
    <source>
        <dbReference type="Proteomes" id="UP001438707"/>
    </source>
</evidence>
<proteinExistence type="predicted"/>
<evidence type="ECO:0000313" key="2">
    <source>
        <dbReference type="EMBL" id="KAK9828153.1"/>
    </source>
</evidence>